<sequence length="382" mass="40904">MTTPRGRSPDPAPHPSSHRRQWRSLWRRCVCGHQASCPFGTARNPGDSRTRDDPRTRDNLGTRENDTANRDVGWLAVSAPEPPRADATWRNGRPSHPSPAREFQRRPPDASSHAASAYPPTPGAYPPTDHPSTDELQPHYAFMSRASPQGGHSQRTSAPLAPEPTRLGHLTNEVSADESPSPGADRSASAVRAPFGPDRLRAGADVSRSEEAQPTNWAPREDVQPVRHLFNEEVRPRSRIRPTAVSDADEAQHGTSATGTSRLPPGTARLPPETGRLPPETGRLPPETGRLPPGTGRFSVPAQWSVPRPSTPGHDVGASANARSPTEHRYQHGPTGTAPPLHETAGSGAVPGWAGPTVAFDQIGRAGALTPAQAFRANQGRA</sequence>
<protein>
    <submittedName>
        <fullName evidence="2">Uncharacterized protein</fullName>
    </submittedName>
</protein>
<feature type="region of interest" description="Disordered" evidence="1">
    <location>
        <begin position="35"/>
        <end position="353"/>
    </location>
</feature>
<accession>A0A3N1GQK5</accession>
<name>A0A3N1GQK5_9ACTN</name>
<dbReference type="EMBL" id="RJKL01000001">
    <property type="protein sequence ID" value="ROP32525.1"/>
    <property type="molecule type" value="Genomic_DNA"/>
</dbReference>
<gene>
    <name evidence="2" type="ORF">EDD30_5469</name>
</gene>
<feature type="compositionally biased region" description="Pro residues" evidence="1">
    <location>
        <begin position="119"/>
        <end position="129"/>
    </location>
</feature>
<feature type="region of interest" description="Disordered" evidence="1">
    <location>
        <begin position="1"/>
        <end position="21"/>
    </location>
</feature>
<organism evidence="2 3">
    <name type="scientific">Couchioplanes caeruleus</name>
    <dbReference type="NCBI Taxonomy" id="56438"/>
    <lineage>
        <taxon>Bacteria</taxon>
        <taxon>Bacillati</taxon>
        <taxon>Actinomycetota</taxon>
        <taxon>Actinomycetes</taxon>
        <taxon>Micromonosporales</taxon>
        <taxon>Micromonosporaceae</taxon>
        <taxon>Couchioplanes</taxon>
    </lineage>
</organism>
<dbReference type="AlphaFoldDB" id="A0A3N1GQK5"/>
<feature type="compositionally biased region" description="Basic and acidic residues" evidence="1">
    <location>
        <begin position="198"/>
        <end position="211"/>
    </location>
</feature>
<feature type="compositionally biased region" description="Basic and acidic residues" evidence="1">
    <location>
        <begin position="219"/>
        <end position="236"/>
    </location>
</feature>
<evidence type="ECO:0000256" key="1">
    <source>
        <dbReference type="SAM" id="MobiDB-lite"/>
    </source>
</evidence>
<feature type="compositionally biased region" description="Polar residues" evidence="1">
    <location>
        <begin position="146"/>
        <end position="157"/>
    </location>
</feature>
<reference evidence="2 3" key="1">
    <citation type="submission" date="2018-11" db="EMBL/GenBank/DDBJ databases">
        <title>Sequencing the genomes of 1000 actinobacteria strains.</title>
        <authorList>
            <person name="Klenk H.-P."/>
        </authorList>
    </citation>
    <scope>NUCLEOTIDE SEQUENCE [LARGE SCALE GENOMIC DNA]</scope>
    <source>
        <strain evidence="2 3">DSM 43634</strain>
    </source>
</reference>
<evidence type="ECO:0000313" key="2">
    <source>
        <dbReference type="EMBL" id="ROP32525.1"/>
    </source>
</evidence>
<proteinExistence type="predicted"/>
<dbReference type="Proteomes" id="UP000271683">
    <property type="component" value="Unassembled WGS sequence"/>
</dbReference>
<feature type="compositionally biased region" description="Basic and acidic residues" evidence="1">
    <location>
        <begin position="46"/>
        <end position="69"/>
    </location>
</feature>
<evidence type="ECO:0000313" key="3">
    <source>
        <dbReference type="Proteomes" id="UP000271683"/>
    </source>
</evidence>
<comment type="caution">
    <text evidence="2">The sequence shown here is derived from an EMBL/GenBank/DDBJ whole genome shotgun (WGS) entry which is preliminary data.</text>
</comment>